<proteinExistence type="predicted"/>
<dbReference type="Proteomes" id="UP000502611">
    <property type="component" value="Chromosome"/>
</dbReference>
<feature type="region of interest" description="Disordered" evidence="1">
    <location>
        <begin position="32"/>
        <end position="55"/>
    </location>
</feature>
<dbReference type="RefSeq" id="WP_169861607.1">
    <property type="nucleotide sequence ID" value="NZ_CP053021.1"/>
</dbReference>
<reference evidence="2 3" key="1">
    <citation type="submission" date="2020-04" db="EMBL/GenBank/DDBJ databases">
        <title>The Whole Genome Analysis of High salt-tolerant Sphingobium yanoikuyae YC-XJ2 with Aryl organophosphorus flame retardants (aryl-OPFRs)-degrading capacity and characteristics of Related phosphotriesterase.</title>
        <authorList>
            <person name="Li X."/>
        </authorList>
    </citation>
    <scope>NUCLEOTIDE SEQUENCE [LARGE SCALE GENOMIC DNA]</scope>
    <source>
        <strain evidence="2 3">YC-XJ2</strain>
    </source>
</reference>
<dbReference type="AlphaFoldDB" id="A0A6M4G960"/>
<gene>
    <name evidence="2" type="ORF">HH800_15620</name>
</gene>
<organism evidence="2 3">
    <name type="scientific">Sphingobium yanoikuyae</name>
    <name type="common">Sphingomonas yanoikuyae</name>
    <dbReference type="NCBI Taxonomy" id="13690"/>
    <lineage>
        <taxon>Bacteria</taxon>
        <taxon>Pseudomonadati</taxon>
        <taxon>Pseudomonadota</taxon>
        <taxon>Alphaproteobacteria</taxon>
        <taxon>Sphingomonadales</taxon>
        <taxon>Sphingomonadaceae</taxon>
        <taxon>Sphingobium</taxon>
    </lineage>
</organism>
<dbReference type="EMBL" id="CP053021">
    <property type="protein sequence ID" value="QJR03480.1"/>
    <property type="molecule type" value="Genomic_DNA"/>
</dbReference>
<evidence type="ECO:0000313" key="2">
    <source>
        <dbReference type="EMBL" id="QJR03480.1"/>
    </source>
</evidence>
<evidence type="ECO:0000256" key="1">
    <source>
        <dbReference type="SAM" id="MobiDB-lite"/>
    </source>
</evidence>
<sequence>MANMWSLDIDMRQFADDLRRLPAQMHDAAASVNKKSADEFERTVRRNMPRSDEGPHIADTIGHTLGDAKYAEHIVAIGNDQLPYSAALEFGHTLNGQWIEGAHVWQPSKKLVVRKHRKALVRALRKLIRNAVGM</sequence>
<name>A0A6M4G960_SPHYA</name>
<evidence type="ECO:0000313" key="3">
    <source>
        <dbReference type="Proteomes" id="UP000502611"/>
    </source>
</evidence>
<protein>
    <submittedName>
        <fullName evidence="2">HK97 gp10 family phage protein</fullName>
    </submittedName>
</protein>
<feature type="compositionally biased region" description="Basic and acidic residues" evidence="1">
    <location>
        <begin position="35"/>
        <end position="55"/>
    </location>
</feature>
<accession>A0A6M4G960</accession>